<dbReference type="RefSeq" id="WP_120043730.1">
    <property type="nucleotide sequence ID" value="NZ_QZFU01000036.1"/>
</dbReference>
<accession>A0A3A4K0B2</accession>
<evidence type="ECO:0000313" key="2">
    <source>
        <dbReference type="Proteomes" id="UP000266677"/>
    </source>
</evidence>
<gene>
    <name evidence="1" type="ORF">D5S18_26045</name>
</gene>
<sequence>MTEQSVDAAPPPVDADVRIVGSWQQTHPPEAVGWVISYIITLAAQDERVTKWGIGFQVPLGTRTNPTESPWYVVDNDGAGGVVVISCTDGSHTVEPGTPLPVGVQLLYLSQADAGDGGLANLYAIAQP</sequence>
<comment type="caution">
    <text evidence="1">The sequence shown here is derived from an EMBL/GenBank/DDBJ whole genome shotgun (WGS) entry which is preliminary data.</text>
</comment>
<proteinExistence type="predicted"/>
<dbReference type="AlphaFoldDB" id="A0A3A4K0B2"/>
<organism evidence="1 2">
    <name type="scientific">Nocardia panacis</name>
    <dbReference type="NCBI Taxonomy" id="2340916"/>
    <lineage>
        <taxon>Bacteria</taxon>
        <taxon>Bacillati</taxon>
        <taxon>Actinomycetota</taxon>
        <taxon>Actinomycetes</taxon>
        <taxon>Mycobacteriales</taxon>
        <taxon>Nocardiaceae</taxon>
        <taxon>Nocardia</taxon>
    </lineage>
</organism>
<evidence type="ECO:0000313" key="1">
    <source>
        <dbReference type="EMBL" id="RJO70673.1"/>
    </source>
</evidence>
<dbReference type="OrthoDB" id="3225333at2"/>
<protein>
    <submittedName>
        <fullName evidence="1">Uncharacterized protein</fullName>
    </submittedName>
</protein>
<keyword evidence="2" id="KW-1185">Reference proteome</keyword>
<dbReference type="EMBL" id="QZFU01000036">
    <property type="protein sequence ID" value="RJO70673.1"/>
    <property type="molecule type" value="Genomic_DNA"/>
</dbReference>
<reference evidence="1 2" key="1">
    <citation type="submission" date="2018-09" db="EMBL/GenBank/DDBJ databases">
        <title>YIM PH21274 draft genome.</title>
        <authorList>
            <person name="Miao C."/>
        </authorList>
    </citation>
    <scope>NUCLEOTIDE SEQUENCE [LARGE SCALE GENOMIC DNA]</scope>
    <source>
        <strain evidence="1 2">YIM PH 21724</strain>
    </source>
</reference>
<dbReference type="Proteomes" id="UP000266677">
    <property type="component" value="Unassembled WGS sequence"/>
</dbReference>
<name>A0A3A4K0B2_9NOCA</name>